<dbReference type="AlphaFoldDB" id="A0A653K492"/>
<dbReference type="Proteomes" id="UP000430404">
    <property type="component" value="Unassembled WGS sequence"/>
</dbReference>
<dbReference type="EMBL" id="CABWKZ010000014">
    <property type="protein sequence ID" value="VXA55360.1"/>
    <property type="molecule type" value="Genomic_DNA"/>
</dbReference>
<evidence type="ECO:0000313" key="2">
    <source>
        <dbReference type="Proteomes" id="UP000430404"/>
    </source>
</evidence>
<sequence length="148" mass="17144">MNAQQLIKSYIFQRGLEIYDRFLPVMVEKLSLDNSATIEDVLKAITAENIDSLYNEFEWEDAIQDGRNETRSCGTKTNLKPDVFSRNYEVDNVAMLINGQWVSWDYIYGGGKHSDPDNDYDWIQYAKLVNCTEEQVTVTKYTFSEVEA</sequence>
<proteinExistence type="predicted"/>
<protein>
    <submittedName>
        <fullName evidence="1">Uncharacterized protein</fullName>
    </submittedName>
</protein>
<evidence type="ECO:0000313" key="1">
    <source>
        <dbReference type="EMBL" id="VXA55360.1"/>
    </source>
</evidence>
<accession>A0A653K492</accession>
<reference evidence="1 2" key="1">
    <citation type="submission" date="2019-10" db="EMBL/GenBank/DDBJ databases">
        <authorList>
            <person name="Karimi E."/>
        </authorList>
    </citation>
    <scope>NUCLEOTIDE SEQUENCE [LARGE SCALE GENOMIC DNA]</scope>
    <source>
        <strain evidence="1">Acinetobacter sp. 8BE</strain>
    </source>
</reference>
<organism evidence="1 2">
    <name type="scientific">Acinetobacter proteolyticus</name>
    <dbReference type="NCBI Taxonomy" id="1776741"/>
    <lineage>
        <taxon>Bacteria</taxon>
        <taxon>Pseudomonadati</taxon>
        <taxon>Pseudomonadota</taxon>
        <taxon>Gammaproteobacteria</taxon>
        <taxon>Moraxellales</taxon>
        <taxon>Moraxellaceae</taxon>
        <taxon>Acinetobacter</taxon>
    </lineage>
</organism>
<gene>
    <name evidence="1" type="ORF">ACI8B_210151</name>
</gene>
<name>A0A653K492_9GAMM</name>
<dbReference type="RefSeq" id="WP_159725052.1">
    <property type="nucleotide sequence ID" value="NZ_LR732744.1"/>
</dbReference>